<dbReference type="EMBL" id="BLXT01001819">
    <property type="protein sequence ID" value="GFN87953.1"/>
    <property type="molecule type" value="Genomic_DNA"/>
</dbReference>
<dbReference type="Proteomes" id="UP000735302">
    <property type="component" value="Unassembled WGS sequence"/>
</dbReference>
<gene>
    <name evidence="2" type="ORF">PoB_001445900</name>
</gene>
<evidence type="ECO:0000313" key="3">
    <source>
        <dbReference type="Proteomes" id="UP000735302"/>
    </source>
</evidence>
<reference evidence="2 3" key="1">
    <citation type="journal article" date="2021" name="Elife">
        <title>Chloroplast acquisition without the gene transfer in kleptoplastic sea slugs, Plakobranchus ocellatus.</title>
        <authorList>
            <person name="Maeda T."/>
            <person name="Takahashi S."/>
            <person name="Yoshida T."/>
            <person name="Shimamura S."/>
            <person name="Takaki Y."/>
            <person name="Nagai Y."/>
            <person name="Toyoda A."/>
            <person name="Suzuki Y."/>
            <person name="Arimoto A."/>
            <person name="Ishii H."/>
            <person name="Satoh N."/>
            <person name="Nishiyama T."/>
            <person name="Hasebe M."/>
            <person name="Maruyama T."/>
            <person name="Minagawa J."/>
            <person name="Obokata J."/>
            <person name="Shigenobu S."/>
        </authorList>
    </citation>
    <scope>NUCLEOTIDE SEQUENCE [LARGE SCALE GENOMIC DNA]</scope>
</reference>
<dbReference type="InterPro" id="IPR029526">
    <property type="entry name" value="PGBD"/>
</dbReference>
<feature type="domain" description="PiggyBac transposable element-derived protein" evidence="1">
    <location>
        <begin position="1"/>
        <end position="98"/>
    </location>
</feature>
<name>A0AAV3Z1L7_9GAST</name>
<evidence type="ECO:0000313" key="2">
    <source>
        <dbReference type="EMBL" id="GFN87953.1"/>
    </source>
</evidence>
<keyword evidence="3" id="KW-1185">Reference proteome</keyword>
<dbReference type="AlphaFoldDB" id="A0AAV3Z1L7"/>
<evidence type="ECO:0000259" key="1">
    <source>
        <dbReference type="Pfam" id="PF13843"/>
    </source>
</evidence>
<comment type="caution">
    <text evidence="2">The sequence shown here is derived from an EMBL/GenBank/DDBJ whole genome shotgun (WGS) entry which is preliminary data.</text>
</comment>
<sequence>MAKNKLTLIGTIKRNKTFLPTDFQEKKALGLHESKFLFRNETTLVSFQSKRNSAMHNKAAVSENGKPEIVLAYNETKGGVDAMNQMAHAFTTRLNESQNGGLWFTFSTCSTWPRLHWLSSDANFPWMFSPSQTTDDDSTFMSAALWQSTRFSEEQQFQHCKNQSN</sequence>
<proteinExistence type="predicted"/>
<dbReference type="Pfam" id="PF13843">
    <property type="entry name" value="DDE_Tnp_1_7"/>
    <property type="match status" value="1"/>
</dbReference>
<accession>A0AAV3Z1L7</accession>
<protein>
    <submittedName>
        <fullName evidence="2">PiggyBac transposable element-derived protein 4</fullName>
    </submittedName>
</protein>
<organism evidence="2 3">
    <name type="scientific">Plakobranchus ocellatus</name>
    <dbReference type="NCBI Taxonomy" id="259542"/>
    <lineage>
        <taxon>Eukaryota</taxon>
        <taxon>Metazoa</taxon>
        <taxon>Spiralia</taxon>
        <taxon>Lophotrochozoa</taxon>
        <taxon>Mollusca</taxon>
        <taxon>Gastropoda</taxon>
        <taxon>Heterobranchia</taxon>
        <taxon>Euthyneura</taxon>
        <taxon>Panpulmonata</taxon>
        <taxon>Sacoglossa</taxon>
        <taxon>Placobranchoidea</taxon>
        <taxon>Plakobranchidae</taxon>
        <taxon>Plakobranchus</taxon>
    </lineage>
</organism>